<dbReference type="GeneID" id="71053944"/>
<dbReference type="RefSeq" id="WP_163012827.1">
    <property type="nucleotide sequence ID" value="NZ_LR025742.1"/>
</dbReference>
<organism evidence="1 2">
    <name type="scientific">Burkholderia stabilis</name>
    <dbReference type="NCBI Taxonomy" id="95485"/>
    <lineage>
        <taxon>Bacteria</taxon>
        <taxon>Pseudomonadati</taxon>
        <taxon>Pseudomonadota</taxon>
        <taxon>Betaproteobacteria</taxon>
        <taxon>Burkholderiales</taxon>
        <taxon>Burkholderiaceae</taxon>
        <taxon>Burkholderia</taxon>
        <taxon>Burkholderia cepacia complex</taxon>
    </lineage>
</organism>
<dbReference type="Proteomes" id="UP000268684">
    <property type="component" value="Chromosome I"/>
</dbReference>
<dbReference type="AlphaFoldDB" id="A0AAJ5NAK7"/>
<gene>
    <name evidence="1" type="ORF">BSTAB16_1471</name>
</gene>
<reference evidence="1 2" key="1">
    <citation type="submission" date="2017-11" db="EMBL/GenBank/DDBJ databases">
        <authorList>
            <person name="Seth-Smith MB H."/>
        </authorList>
    </citation>
    <scope>NUCLEOTIDE SEQUENCE [LARGE SCALE GENOMIC DNA]</scope>
    <source>
        <strain evidence="1">E</strain>
    </source>
</reference>
<dbReference type="EMBL" id="LR025742">
    <property type="protein sequence ID" value="VBB11342.1"/>
    <property type="molecule type" value="Genomic_DNA"/>
</dbReference>
<proteinExistence type="predicted"/>
<evidence type="ECO:0000313" key="1">
    <source>
        <dbReference type="EMBL" id="VBB11342.1"/>
    </source>
</evidence>
<evidence type="ECO:0000313" key="2">
    <source>
        <dbReference type="Proteomes" id="UP000268684"/>
    </source>
</evidence>
<sequence length="275" mass="31982">MNEHRKPADLARGLHDPIVARIAQMHDAKRTANRWIAWEEYFPPRPGDAERRAYDSEALRCSKSTLRRGLQILDAVCVAAAARGFTTRMGYRCHHLELSRDDAAVRVRLLERGFRADTTRQVDEYRGRILDHGVVGSGVLELIIDEHSDQRKRFKDHQDSNVLDRLPDIMLAIEARHVESLERLRRERRRDEAIRQIREEAAAREVERKAEKRRVDDLLKEVRDWNDAGLIRRYVQSLDQKLAVGARPADDYATWRTWALATADEIDPSRRHLSS</sequence>
<name>A0AAJ5NAK7_9BURK</name>
<protein>
    <submittedName>
        <fullName evidence="1">Uncharacterized protein</fullName>
    </submittedName>
</protein>
<keyword evidence="2" id="KW-1185">Reference proteome</keyword>
<accession>A0AAJ5NAK7</accession>